<dbReference type="Gene3D" id="1.10.10.10">
    <property type="entry name" value="Winged helix-like DNA-binding domain superfamily/Winged helix DNA-binding domain"/>
    <property type="match status" value="1"/>
</dbReference>
<gene>
    <name evidence="1" type="ORF">ACFYXI_23120</name>
</gene>
<protein>
    <submittedName>
        <fullName evidence="1">Uncharacterized protein</fullName>
    </submittedName>
</protein>
<dbReference type="Proteomes" id="UP001602013">
    <property type="component" value="Unassembled WGS sequence"/>
</dbReference>
<reference evidence="1 2" key="1">
    <citation type="submission" date="2024-10" db="EMBL/GenBank/DDBJ databases">
        <title>The Natural Products Discovery Center: Release of the First 8490 Sequenced Strains for Exploring Actinobacteria Biosynthetic Diversity.</title>
        <authorList>
            <person name="Kalkreuter E."/>
            <person name="Kautsar S.A."/>
            <person name="Yang D."/>
            <person name="Bader C.D."/>
            <person name="Teijaro C.N."/>
            <person name="Fluegel L."/>
            <person name="Davis C.M."/>
            <person name="Simpson J.R."/>
            <person name="Lauterbach L."/>
            <person name="Steele A.D."/>
            <person name="Gui C."/>
            <person name="Meng S."/>
            <person name="Li G."/>
            <person name="Viehrig K."/>
            <person name="Ye F."/>
            <person name="Su P."/>
            <person name="Kiefer A.F."/>
            <person name="Nichols A."/>
            <person name="Cepeda A.J."/>
            <person name="Yan W."/>
            <person name="Fan B."/>
            <person name="Jiang Y."/>
            <person name="Adhikari A."/>
            <person name="Zheng C.-J."/>
            <person name="Schuster L."/>
            <person name="Cowan T.M."/>
            <person name="Smanski M.J."/>
            <person name="Chevrette M.G."/>
            <person name="De Carvalho L.P.S."/>
            <person name="Shen B."/>
        </authorList>
    </citation>
    <scope>NUCLEOTIDE SEQUENCE [LARGE SCALE GENOMIC DNA]</scope>
    <source>
        <strain evidence="1 2">NPDC002173</strain>
    </source>
</reference>
<evidence type="ECO:0000313" key="2">
    <source>
        <dbReference type="Proteomes" id="UP001602013"/>
    </source>
</evidence>
<name>A0ABW6SU64_9ACTN</name>
<accession>A0ABW6SU64</accession>
<proteinExistence type="predicted"/>
<organism evidence="1 2">
    <name type="scientific">Microtetraspora malaysiensis</name>
    <dbReference type="NCBI Taxonomy" id="161358"/>
    <lineage>
        <taxon>Bacteria</taxon>
        <taxon>Bacillati</taxon>
        <taxon>Actinomycetota</taxon>
        <taxon>Actinomycetes</taxon>
        <taxon>Streptosporangiales</taxon>
        <taxon>Streptosporangiaceae</taxon>
        <taxon>Microtetraspora</taxon>
    </lineage>
</organism>
<comment type="caution">
    <text evidence="1">The sequence shown here is derived from an EMBL/GenBank/DDBJ whole genome shotgun (WGS) entry which is preliminary data.</text>
</comment>
<sequence>MEFRVLGPMEVYDAKSAPVDVGGPRQRTVLARLLVAGGRSLPNVTHHD</sequence>
<evidence type="ECO:0000313" key="1">
    <source>
        <dbReference type="EMBL" id="MFF3668481.1"/>
    </source>
</evidence>
<keyword evidence="2" id="KW-1185">Reference proteome</keyword>
<dbReference type="RefSeq" id="WP_387414036.1">
    <property type="nucleotide sequence ID" value="NZ_JBIASD010000015.1"/>
</dbReference>
<dbReference type="EMBL" id="JBIASD010000015">
    <property type="protein sequence ID" value="MFF3668481.1"/>
    <property type="molecule type" value="Genomic_DNA"/>
</dbReference>
<dbReference type="InterPro" id="IPR036388">
    <property type="entry name" value="WH-like_DNA-bd_sf"/>
</dbReference>